<dbReference type="Pfam" id="PF19590">
    <property type="entry name" value="TrbL_3"/>
    <property type="match status" value="1"/>
</dbReference>
<evidence type="ECO:0008006" key="5">
    <source>
        <dbReference type="Google" id="ProtNLM"/>
    </source>
</evidence>
<organism evidence="3 4">
    <name type="scientific">Nocardia puris</name>
    <dbReference type="NCBI Taxonomy" id="208602"/>
    <lineage>
        <taxon>Bacteria</taxon>
        <taxon>Bacillati</taxon>
        <taxon>Actinomycetota</taxon>
        <taxon>Actinomycetes</taxon>
        <taxon>Mycobacteriales</taxon>
        <taxon>Nocardiaceae</taxon>
        <taxon>Nocardia</taxon>
    </lineage>
</organism>
<dbReference type="EMBL" id="QNRE01000015">
    <property type="protein sequence ID" value="RBO85326.1"/>
    <property type="molecule type" value="Genomic_DNA"/>
</dbReference>
<dbReference type="OrthoDB" id="3694109at2"/>
<feature type="transmembrane region" description="Helical" evidence="2">
    <location>
        <begin position="309"/>
        <end position="327"/>
    </location>
</feature>
<dbReference type="AlphaFoldDB" id="A0A366D5U1"/>
<protein>
    <recommendedName>
        <fullName evidence="5">TrbL/VirB6 plasmid conjugal transfer protein</fullName>
    </recommendedName>
</protein>
<feature type="compositionally biased region" description="Low complexity" evidence="1">
    <location>
        <begin position="418"/>
        <end position="428"/>
    </location>
</feature>
<feature type="transmembrane region" description="Helical" evidence="2">
    <location>
        <begin position="213"/>
        <end position="230"/>
    </location>
</feature>
<dbReference type="InterPro" id="IPR045782">
    <property type="entry name" value="TrbL_3"/>
</dbReference>
<feature type="transmembrane region" description="Helical" evidence="2">
    <location>
        <begin position="188"/>
        <end position="206"/>
    </location>
</feature>
<feature type="compositionally biased region" description="Gly residues" evidence="1">
    <location>
        <begin position="338"/>
        <end position="348"/>
    </location>
</feature>
<evidence type="ECO:0000256" key="2">
    <source>
        <dbReference type="SAM" id="Phobius"/>
    </source>
</evidence>
<dbReference type="PRINTS" id="PR01228">
    <property type="entry name" value="EGGSHELL"/>
</dbReference>
<name>A0A366D5U1_9NOCA</name>
<gene>
    <name evidence="3" type="ORF">DFR74_115174</name>
</gene>
<feature type="region of interest" description="Disordered" evidence="1">
    <location>
        <begin position="328"/>
        <end position="404"/>
    </location>
</feature>
<dbReference type="RefSeq" id="WP_147265980.1">
    <property type="nucleotide sequence ID" value="NZ_CP107943.1"/>
</dbReference>
<reference evidence="3 4" key="1">
    <citation type="submission" date="2018-06" db="EMBL/GenBank/DDBJ databases">
        <title>Genomic Encyclopedia of Type Strains, Phase IV (KMG-IV): sequencing the most valuable type-strain genomes for metagenomic binning, comparative biology and taxonomic classification.</title>
        <authorList>
            <person name="Goeker M."/>
        </authorList>
    </citation>
    <scope>NUCLEOTIDE SEQUENCE [LARGE SCALE GENOMIC DNA]</scope>
    <source>
        <strain evidence="3 4">DSM 44599</strain>
    </source>
</reference>
<keyword evidence="2" id="KW-0472">Membrane</keyword>
<feature type="transmembrane region" description="Helical" evidence="2">
    <location>
        <begin position="126"/>
        <end position="147"/>
    </location>
</feature>
<keyword evidence="2" id="KW-1133">Transmembrane helix</keyword>
<dbReference type="Proteomes" id="UP000252586">
    <property type="component" value="Unassembled WGS sequence"/>
</dbReference>
<comment type="caution">
    <text evidence="3">The sequence shown here is derived from an EMBL/GenBank/DDBJ whole genome shotgun (WGS) entry which is preliminary data.</text>
</comment>
<keyword evidence="4" id="KW-1185">Reference proteome</keyword>
<feature type="transmembrane region" description="Helical" evidence="2">
    <location>
        <begin position="275"/>
        <end position="297"/>
    </location>
</feature>
<evidence type="ECO:0000313" key="4">
    <source>
        <dbReference type="Proteomes" id="UP000252586"/>
    </source>
</evidence>
<feature type="region of interest" description="Disordered" evidence="1">
    <location>
        <begin position="418"/>
        <end position="448"/>
    </location>
</feature>
<feature type="transmembrane region" description="Helical" evidence="2">
    <location>
        <begin position="95"/>
        <end position="114"/>
    </location>
</feature>
<evidence type="ECO:0000256" key="1">
    <source>
        <dbReference type="SAM" id="MobiDB-lite"/>
    </source>
</evidence>
<evidence type="ECO:0000313" key="3">
    <source>
        <dbReference type="EMBL" id="RBO85326.1"/>
    </source>
</evidence>
<proteinExistence type="predicted"/>
<accession>A0A366D5U1</accession>
<sequence>MTAPTVRDQIVPPFCDIPGMAGAVCAVDDAAGAAASAVANSALDDLAEWIGEAFGALLGLTLTWWTRLPSPHLTADASGGWAPVLDQIRAYTTEIQVLMLIAGLLFAAVRLTLAQRGGMAGEAQETVLMLGRAVLASMALASVITAGTRAGDAFADWVIRESIDGDLESFGSNLYRSYVAGSLGTSPGMLFILFLASALSMLVQLVMLVARQALLIVVVAVLPIAAAASGTGPGSKSYKRLLGWALAFVLWKPVGALVYSIAFTAVGDPQGEQTAVLGLILLAMSALVLPALIRLVAPDTASLGGGGGAAATVAGGLAGVAMAAAGARREGRRLGQSAPGGGGGGPGGGGPPPPALPPGGNGGGRRALPPGGGNASGGGGGGRGGGGGGPQAPSVPPGGGAATKAGAAALVGAQLAKGAGSVAGSGSPARPPDSAADQQRPGPLEVRR</sequence>
<feature type="compositionally biased region" description="Gly residues" evidence="1">
    <location>
        <begin position="359"/>
        <end position="390"/>
    </location>
</feature>
<feature type="transmembrane region" description="Helical" evidence="2">
    <location>
        <begin position="242"/>
        <end position="263"/>
    </location>
</feature>
<keyword evidence="2" id="KW-0812">Transmembrane</keyword>